<protein>
    <recommendedName>
        <fullName evidence="6">Dolichyl-phosphate-mannose-protein mannosyltransferase</fullName>
    </recommendedName>
</protein>
<evidence type="ECO:0000256" key="3">
    <source>
        <dbReference type="SAM" id="Phobius"/>
    </source>
</evidence>
<dbReference type="Proteomes" id="UP001237737">
    <property type="component" value="Unassembled WGS sequence"/>
</dbReference>
<reference evidence="4 5" key="1">
    <citation type="submission" date="2023-07" db="EMBL/GenBank/DDBJ databases">
        <title>Sorghum-associated microbial communities from plants grown in Nebraska, USA.</title>
        <authorList>
            <person name="Schachtman D."/>
        </authorList>
    </citation>
    <scope>NUCLEOTIDE SEQUENCE [LARGE SCALE GENOMIC DNA]</scope>
    <source>
        <strain evidence="4 5">CC60</strain>
    </source>
</reference>
<keyword evidence="3" id="KW-0812">Transmembrane</keyword>
<dbReference type="RefSeq" id="WP_306850224.1">
    <property type="nucleotide sequence ID" value="NZ_JAUSSK010000003.1"/>
</dbReference>
<feature type="transmembrane region" description="Helical" evidence="3">
    <location>
        <begin position="115"/>
        <end position="136"/>
    </location>
</feature>
<feature type="transmembrane region" description="Helical" evidence="3">
    <location>
        <begin position="84"/>
        <end position="103"/>
    </location>
</feature>
<gene>
    <name evidence="4" type="ORF">J2T07_002367</name>
</gene>
<feature type="transmembrane region" description="Helical" evidence="3">
    <location>
        <begin position="296"/>
        <end position="315"/>
    </location>
</feature>
<feature type="transmembrane region" description="Helical" evidence="3">
    <location>
        <begin position="170"/>
        <end position="199"/>
    </location>
</feature>
<dbReference type="EMBL" id="JAUSSK010000003">
    <property type="protein sequence ID" value="MDQ0010177.1"/>
    <property type="molecule type" value="Genomic_DNA"/>
</dbReference>
<sequence>MAIALLVAFIAYAPGLQGAWLFDDYPNIVDNADLHIEHLSLAELTSAALSSPSSDFKRPLASLSFALNIYVSGVDPMAMKLTNVIIHLANGLLVFLLSRRLIARGDVPDERESRTAALVAGAWLLLPINLTAVLYVVQRMESLANIFVLLGLYGYVAGRQRMQRSGSGFALSAASLVLGTGIGLLAKETAILTPLYAFLIEWIVFRDKTPRQRLPRPVAVLFALILFIPGILGIAWIAPALFQASTWATRNFTMTTRLLSEARIVLDYVAWIIVPTPSALSFYHDDFTISTGLLSPPTTLLSIAGLLGLAGLAFATRRRAPLLSLGIAWFLAAHTLTATIVPLELIYEHRNYFASLGIILALVTTLRGATPAQGTRRSIVRDVAIGVAFVYWGLLTTYSAYRWRNPVSLAQEMVIRAPDSPRAQYELGRTYIIVSGYKPSSPVVPLVAAPLERAASLPGSSTLPEQALIYFASRMHQPIRMEWWDSMERKLKRRPPTIEDESSIMSLSSCSLEGQCNLPSDQLLRLYMAALSHPKPRGRLLAAYADFAWNGLGDRDLGFRMAQAASAAEPAEPAYHITVVRQALVLGHEAVVAEHMAALHRLNLNGRLDGSIKSLQERAATYGGAPAKAST</sequence>
<organism evidence="4 5">
    <name type="scientific">Luteibacter jiangsuensis</name>
    <dbReference type="NCBI Taxonomy" id="637577"/>
    <lineage>
        <taxon>Bacteria</taxon>
        <taxon>Pseudomonadati</taxon>
        <taxon>Pseudomonadota</taxon>
        <taxon>Gammaproteobacteria</taxon>
        <taxon>Lysobacterales</taxon>
        <taxon>Rhodanobacteraceae</taxon>
        <taxon>Luteibacter</taxon>
    </lineage>
</organism>
<feature type="transmembrane region" description="Helical" evidence="3">
    <location>
        <begin position="322"/>
        <end position="346"/>
    </location>
</feature>
<accession>A0ABT9T226</accession>
<feature type="transmembrane region" description="Helical" evidence="3">
    <location>
        <begin position="382"/>
        <end position="401"/>
    </location>
</feature>
<feature type="transmembrane region" description="Helical" evidence="3">
    <location>
        <begin position="142"/>
        <end position="158"/>
    </location>
</feature>
<feature type="transmembrane region" description="Helical" evidence="3">
    <location>
        <begin position="219"/>
        <end position="244"/>
    </location>
</feature>
<keyword evidence="5" id="KW-1185">Reference proteome</keyword>
<dbReference type="PANTHER" id="PTHR44227:SF3">
    <property type="entry name" value="PROTEIN O-MANNOSYL-TRANSFERASE TMTC4"/>
    <property type="match status" value="1"/>
</dbReference>
<feature type="transmembrane region" description="Helical" evidence="3">
    <location>
        <begin position="352"/>
        <end position="370"/>
    </location>
</feature>
<keyword evidence="1" id="KW-0677">Repeat</keyword>
<keyword evidence="3" id="KW-0472">Membrane</keyword>
<comment type="caution">
    <text evidence="4">The sequence shown here is derived from an EMBL/GenBank/DDBJ whole genome shotgun (WGS) entry which is preliminary data.</text>
</comment>
<dbReference type="PANTHER" id="PTHR44227">
    <property type="match status" value="1"/>
</dbReference>
<evidence type="ECO:0008006" key="6">
    <source>
        <dbReference type="Google" id="ProtNLM"/>
    </source>
</evidence>
<evidence type="ECO:0000313" key="4">
    <source>
        <dbReference type="EMBL" id="MDQ0010177.1"/>
    </source>
</evidence>
<evidence type="ECO:0000256" key="1">
    <source>
        <dbReference type="ARBA" id="ARBA00022737"/>
    </source>
</evidence>
<keyword evidence="2" id="KW-0802">TPR repeat</keyword>
<evidence type="ECO:0000256" key="2">
    <source>
        <dbReference type="ARBA" id="ARBA00022803"/>
    </source>
</evidence>
<evidence type="ECO:0000313" key="5">
    <source>
        <dbReference type="Proteomes" id="UP001237737"/>
    </source>
</evidence>
<name>A0ABT9T226_9GAMM</name>
<dbReference type="InterPro" id="IPR052346">
    <property type="entry name" value="O-mannosyl-transferase_TMTC"/>
</dbReference>
<proteinExistence type="predicted"/>
<keyword evidence="3" id="KW-1133">Transmembrane helix</keyword>